<proteinExistence type="predicted"/>
<organism evidence="2 3">
    <name type="scientific">Austropuccinia psidii MF-1</name>
    <dbReference type="NCBI Taxonomy" id="1389203"/>
    <lineage>
        <taxon>Eukaryota</taxon>
        <taxon>Fungi</taxon>
        <taxon>Dikarya</taxon>
        <taxon>Basidiomycota</taxon>
        <taxon>Pucciniomycotina</taxon>
        <taxon>Pucciniomycetes</taxon>
        <taxon>Pucciniales</taxon>
        <taxon>Sphaerophragmiaceae</taxon>
        <taxon>Austropuccinia</taxon>
    </lineage>
</organism>
<sequence>MSSKLMELTESSPSVLLPSVLHGSGILSQFSSLSMASSGHFDPTQTYDGYKEVEVLDPACTEFLEKGKHCFEHYNPRSSKCHYCFIGKKPCCLTGKQASSVRRYLWMTDSRQRDVARWTNVGWPIPVGGRPIYSSSEVAIIRINAEGMVKERRQIADSPPDMDAAGSDELDGEEVEEVPNSDGNQSNTSPSQPPAKIFQSHIIPNTPRNFRPTLATIPTSIHPESPNSSHTGPALNPEVRPSPIQNPRNSPIATSQKTPTCGQYQ</sequence>
<evidence type="ECO:0000256" key="1">
    <source>
        <dbReference type="SAM" id="MobiDB-lite"/>
    </source>
</evidence>
<dbReference type="EMBL" id="AVOT02009552">
    <property type="protein sequence ID" value="MBW0488333.1"/>
    <property type="molecule type" value="Genomic_DNA"/>
</dbReference>
<protein>
    <submittedName>
        <fullName evidence="2">Uncharacterized protein</fullName>
    </submittedName>
</protein>
<evidence type="ECO:0000313" key="2">
    <source>
        <dbReference type="EMBL" id="MBW0488333.1"/>
    </source>
</evidence>
<reference evidence="2" key="1">
    <citation type="submission" date="2021-03" db="EMBL/GenBank/DDBJ databases">
        <title>Draft genome sequence of rust myrtle Austropuccinia psidii MF-1, a brazilian biotype.</title>
        <authorList>
            <person name="Quecine M.C."/>
            <person name="Pachon D.M.R."/>
            <person name="Bonatelli M.L."/>
            <person name="Correr F.H."/>
            <person name="Franceschini L.M."/>
            <person name="Leite T.F."/>
            <person name="Margarido G.R.A."/>
            <person name="Almeida C.A."/>
            <person name="Ferrarezi J.A."/>
            <person name="Labate C.A."/>
        </authorList>
    </citation>
    <scope>NUCLEOTIDE SEQUENCE</scope>
    <source>
        <strain evidence="2">MF-1</strain>
    </source>
</reference>
<feature type="region of interest" description="Disordered" evidence="1">
    <location>
        <begin position="151"/>
        <end position="265"/>
    </location>
</feature>
<feature type="compositionally biased region" description="Acidic residues" evidence="1">
    <location>
        <begin position="166"/>
        <end position="179"/>
    </location>
</feature>
<keyword evidence="3" id="KW-1185">Reference proteome</keyword>
<dbReference type="AlphaFoldDB" id="A0A9Q3H1G2"/>
<comment type="caution">
    <text evidence="2">The sequence shown here is derived from an EMBL/GenBank/DDBJ whole genome shotgun (WGS) entry which is preliminary data.</text>
</comment>
<name>A0A9Q3H1G2_9BASI</name>
<dbReference type="Proteomes" id="UP000765509">
    <property type="component" value="Unassembled WGS sequence"/>
</dbReference>
<accession>A0A9Q3H1G2</accession>
<gene>
    <name evidence="2" type="ORF">O181_028048</name>
</gene>
<evidence type="ECO:0000313" key="3">
    <source>
        <dbReference type="Proteomes" id="UP000765509"/>
    </source>
</evidence>
<feature type="compositionally biased region" description="Polar residues" evidence="1">
    <location>
        <begin position="181"/>
        <end position="190"/>
    </location>
</feature>
<feature type="compositionally biased region" description="Polar residues" evidence="1">
    <location>
        <begin position="243"/>
        <end position="265"/>
    </location>
</feature>